<evidence type="ECO:0000313" key="2">
    <source>
        <dbReference type="EMBL" id="KAF2677292.1"/>
    </source>
</evidence>
<evidence type="ECO:0000256" key="1">
    <source>
        <dbReference type="SAM" id="Phobius"/>
    </source>
</evidence>
<feature type="transmembrane region" description="Helical" evidence="1">
    <location>
        <begin position="51"/>
        <end position="68"/>
    </location>
</feature>
<reference evidence="2" key="1">
    <citation type="journal article" date="2020" name="Stud. Mycol.">
        <title>101 Dothideomycetes genomes: a test case for predicting lifestyles and emergence of pathogens.</title>
        <authorList>
            <person name="Haridas S."/>
            <person name="Albert R."/>
            <person name="Binder M."/>
            <person name="Bloem J."/>
            <person name="Labutti K."/>
            <person name="Salamov A."/>
            <person name="Andreopoulos B."/>
            <person name="Baker S."/>
            <person name="Barry K."/>
            <person name="Bills G."/>
            <person name="Bluhm B."/>
            <person name="Cannon C."/>
            <person name="Castanera R."/>
            <person name="Culley D."/>
            <person name="Daum C."/>
            <person name="Ezra D."/>
            <person name="Gonzalez J."/>
            <person name="Henrissat B."/>
            <person name="Kuo A."/>
            <person name="Liang C."/>
            <person name="Lipzen A."/>
            <person name="Lutzoni F."/>
            <person name="Magnuson J."/>
            <person name="Mondo S."/>
            <person name="Nolan M."/>
            <person name="Ohm R."/>
            <person name="Pangilinan J."/>
            <person name="Park H.-J."/>
            <person name="Ramirez L."/>
            <person name="Alfaro M."/>
            <person name="Sun H."/>
            <person name="Tritt A."/>
            <person name="Yoshinaga Y."/>
            <person name="Zwiers L.-H."/>
            <person name="Turgeon B."/>
            <person name="Goodwin S."/>
            <person name="Spatafora J."/>
            <person name="Crous P."/>
            <person name="Grigoriev I."/>
        </authorList>
    </citation>
    <scope>NUCLEOTIDE SEQUENCE</scope>
    <source>
        <strain evidence="2">CBS 122367</strain>
    </source>
</reference>
<dbReference type="EMBL" id="MU005624">
    <property type="protein sequence ID" value="KAF2677292.1"/>
    <property type="molecule type" value="Genomic_DNA"/>
</dbReference>
<keyword evidence="1" id="KW-1133">Transmembrane helix</keyword>
<evidence type="ECO:0000313" key="3">
    <source>
        <dbReference type="Proteomes" id="UP000799291"/>
    </source>
</evidence>
<proteinExistence type="predicted"/>
<keyword evidence="1" id="KW-0812">Transmembrane</keyword>
<organism evidence="2 3">
    <name type="scientific">Lentithecium fluviatile CBS 122367</name>
    <dbReference type="NCBI Taxonomy" id="1168545"/>
    <lineage>
        <taxon>Eukaryota</taxon>
        <taxon>Fungi</taxon>
        <taxon>Dikarya</taxon>
        <taxon>Ascomycota</taxon>
        <taxon>Pezizomycotina</taxon>
        <taxon>Dothideomycetes</taxon>
        <taxon>Pleosporomycetidae</taxon>
        <taxon>Pleosporales</taxon>
        <taxon>Massarineae</taxon>
        <taxon>Lentitheciaceae</taxon>
        <taxon>Lentithecium</taxon>
    </lineage>
</organism>
<name>A0A6G1IGF6_9PLEO</name>
<sequence>MQQCQSFSHLAYLAWTISYRKEGHPSHLPADVFKCLSGAADGARKRPSKAYAAYAAAVVGFLCGRAGMPFDSHSI</sequence>
<protein>
    <submittedName>
        <fullName evidence="2">Uncharacterized protein</fullName>
    </submittedName>
</protein>
<gene>
    <name evidence="2" type="ORF">K458DRAFT_163690</name>
</gene>
<keyword evidence="1" id="KW-0472">Membrane</keyword>
<dbReference type="AlphaFoldDB" id="A0A6G1IGF6"/>
<accession>A0A6G1IGF6</accession>
<keyword evidence="3" id="KW-1185">Reference proteome</keyword>
<dbReference type="Proteomes" id="UP000799291">
    <property type="component" value="Unassembled WGS sequence"/>
</dbReference>